<protein>
    <recommendedName>
        <fullName evidence="3">Protein kinase domain-containing protein</fullName>
    </recommendedName>
</protein>
<reference evidence="1" key="2">
    <citation type="submission" date="2021-05" db="EMBL/GenBank/DDBJ databases">
        <title>Protein family content uncovers lineage relationships and bacterial pathway maintenance mechanisms in DPANN archaea.</title>
        <authorList>
            <person name="Castelle C.J."/>
            <person name="Meheust R."/>
            <person name="Jaffe A.L."/>
            <person name="Seitz K."/>
            <person name="Gong X."/>
            <person name="Baker B.J."/>
            <person name="Banfield J.F."/>
        </authorList>
    </citation>
    <scope>NUCLEOTIDE SEQUENCE</scope>
    <source>
        <strain evidence="1">RIFCSPLOWO2_01_FULL_43_13</strain>
    </source>
</reference>
<dbReference type="EMBL" id="JAGVWB010000036">
    <property type="protein sequence ID" value="MBS3058752.1"/>
    <property type="molecule type" value="Genomic_DNA"/>
</dbReference>
<evidence type="ECO:0000313" key="2">
    <source>
        <dbReference type="Proteomes" id="UP000680185"/>
    </source>
</evidence>
<accession>A0A8T4KYP8</accession>
<organism evidence="1 2">
    <name type="scientific">Candidatus Iainarchaeum sp</name>
    <dbReference type="NCBI Taxonomy" id="3101447"/>
    <lineage>
        <taxon>Archaea</taxon>
        <taxon>Candidatus Iainarchaeota</taxon>
        <taxon>Candidatus Iainarchaeia</taxon>
        <taxon>Candidatus Iainarchaeales</taxon>
        <taxon>Candidatus Iainarchaeaceae</taxon>
        <taxon>Candidatus Iainarchaeum</taxon>
    </lineage>
</organism>
<dbReference type="Proteomes" id="UP000680185">
    <property type="component" value="Unassembled WGS sequence"/>
</dbReference>
<reference evidence="1" key="1">
    <citation type="submission" date="2021-03" db="EMBL/GenBank/DDBJ databases">
        <authorList>
            <person name="Jaffe A."/>
        </authorList>
    </citation>
    <scope>NUCLEOTIDE SEQUENCE</scope>
    <source>
        <strain evidence="1">RIFCSPLOWO2_01_FULL_43_13</strain>
    </source>
</reference>
<sequence>MPEKPSKQKLLIPVKISTGKSGVALKRGTRAFVESSDWRIKEAEERERRYFLGRKKLHRFLGKEGSKPIIDFADWLDNRAEDLLTLRRKMARKSPFFVKPTSNRIKTIRAMLLKNGVPVEKPLDVRNLDAEDRQKNLLPTDLGNRLELFEREGKFPLPVNQTPEKQQSVRSQIVQAVTKTHSLGVSHNHLHYGNWVIGPSGKITLLDLSKAKLYLNPPRNKKEYLERFGRDIYFTGSLLTGLKIKWFDKFGGIQIGQPDWRKLSADLAEGIQEIISAASFPKSLKITPSDIISYYRRHY</sequence>
<name>A0A8T4KYP8_9ARCH</name>
<evidence type="ECO:0000313" key="1">
    <source>
        <dbReference type="EMBL" id="MBS3058752.1"/>
    </source>
</evidence>
<proteinExistence type="predicted"/>
<gene>
    <name evidence="1" type="ORF">J4478_05120</name>
</gene>
<dbReference type="InterPro" id="IPR011009">
    <property type="entry name" value="Kinase-like_dom_sf"/>
</dbReference>
<dbReference type="SUPFAM" id="SSF56112">
    <property type="entry name" value="Protein kinase-like (PK-like)"/>
    <property type="match status" value="1"/>
</dbReference>
<evidence type="ECO:0008006" key="3">
    <source>
        <dbReference type="Google" id="ProtNLM"/>
    </source>
</evidence>
<dbReference type="AlphaFoldDB" id="A0A8T4KYP8"/>
<comment type="caution">
    <text evidence="1">The sequence shown here is derived from an EMBL/GenBank/DDBJ whole genome shotgun (WGS) entry which is preliminary data.</text>
</comment>